<proteinExistence type="predicted"/>
<sequence length="248" mass="26369">MNLKGKVVIVSGAGSGIGAKTAEFFSRANANTVLVDMNEAKMKNVSEKCKAFGAELIVIKADVSNNEDAKRIIDTTLKKFGKIDVLVNSAAVACYGSILDETFMKSYDGMVNINLRAILQLTCLAAPYLIKTKGNIVNISSVASMQTSRNIGAYATLKAALNHFTRTAAAELGCSGVRVNAISPGPTYTDIIKNSGAPFTFEDLKSATLLNRISEPDEIADLILYLASDKSKGITGSNFVIDNGNLLM</sequence>
<dbReference type="PANTHER" id="PTHR43975">
    <property type="entry name" value="ZGC:101858"/>
    <property type="match status" value="1"/>
</dbReference>
<evidence type="ECO:0000313" key="1">
    <source>
        <dbReference type="EMBL" id="CAG9791686.1"/>
    </source>
</evidence>
<dbReference type="FunFam" id="3.40.50.720:FF:000084">
    <property type="entry name" value="Short-chain dehydrogenase reductase"/>
    <property type="match status" value="1"/>
</dbReference>
<reference evidence="1" key="1">
    <citation type="submission" date="2021-12" db="EMBL/GenBank/DDBJ databases">
        <authorList>
            <person name="King R."/>
        </authorList>
    </citation>
    <scope>NUCLEOTIDE SEQUENCE</scope>
</reference>
<organism evidence="1 2">
    <name type="scientific">Diatraea saccharalis</name>
    <name type="common">sugarcane borer</name>
    <dbReference type="NCBI Taxonomy" id="40085"/>
    <lineage>
        <taxon>Eukaryota</taxon>
        <taxon>Metazoa</taxon>
        <taxon>Ecdysozoa</taxon>
        <taxon>Arthropoda</taxon>
        <taxon>Hexapoda</taxon>
        <taxon>Insecta</taxon>
        <taxon>Pterygota</taxon>
        <taxon>Neoptera</taxon>
        <taxon>Endopterygota</taxon>
        <taxon>Lepidoptera</taxon>
        <taxon>Glossata</taxon>
        <taxon>Ditrysia</taxon>
        <taxon>Pyraloidea</taxon>
        <taxon>Crambidae</taxon>
        <taxon>Crambinae</taxon>
        <taxon>Diatraea</taxon>
    </lineage>
</organism>
<dbReference type="PRINTS" id="PR00080">
    <property type="entry name" value="SDRFAMILY"/>
</dbReference>
<dbReference type="OrthoDB" id="47007at2759"/>
<dbReference type="InterPro" id="IPR002347">
    <property type="entry name" value="SDR_fam"/>
</dbReference>
<evidence type="ECO:0000313" key="2">
    <source>
        <dbReference type="Proteomes" id="UP001153714"/>
    </source>
</evidence>
<dbReference type="PANTHER" id="PTHR43975:SF2">
    <property type="entry name" value="EG:BACR7A4.14 PROTEIN-RELATED"/>
    <property type="match status" value="1"/>
</dbReference>
<dbReference type="Pfam" id="PF13561">
    <property type="entry name" value="adh_short_C2"/>
    <property type="match status" value="1"/>
</dbReference>
<name>A0A9N9R8S9_9NEOP</name>
<dbReference type="InterPro" id="IPR036291">
    <property type="entry name" value="NAD(P)-bd_dom_sf"/>
</dbReference>
<dbReference type="SUPFAM" id="SSF51735">
    <property type="entry name" value="NAD(P)-binding Rossmann-fold domains"/>
    <property type="match status" value="1"/>
</dbReference>
<keyword evidence="2" id="KW-1185">Reference proteome</keyword>
<dbReference type="Gene3D" id="3.40.50.720">
    <property type="entry name" value="NAD(P)-binding Rossmann-like Domain"/>
    <property type="match status" value="1"/>
</dbReference>
<dbReference type="EMBL" id="OU893334">
    <property type="protein sequence ID" value="CAG9791686.1"/>
    <property type="molecule type" value="Genomic_DNA"/>
</dbReference>
<gene>
    <name evidence="1" type="ORF">DIATSA_LOCUS9285</name>
</gene>
<dbReference type="AlphaFoldDB" id="A0A9N9R8S9"/>
<accession>A0A9N9R8S9</accession>
<reference evidence="1" key="2">
    <citation type="submission" date="2022-10" db="EMBL/GenBank/DDBJ databases">
        <authorList>
            <consortium name="ENA_rothamsted_submissions"/>
            <consortium name="culmorum"/>
            <person name="King R."/>
        </authorList>
    </citation>
    <scope>NUCLEOTIDE SEQUENCE</scope>
</reference>
<protein>
    <submittedName>
        <fullName evidence="1">Uncharacterized protein</fullName>
    </submittedName>
</protein>
<dbReference type="PRINTS" id="PR00081">
    <property type="entry name" value="GDHRDH"/>
</dbReference>
<dbReference type="Proteomes" id="UP001153714">
    <property type="component" value="Chromosome 3"/>
</dbReference>